<keyword evidence="1" id="KW-0812">Transmembrane</keyword>
<accession>A0A0H2R5Q9</accession>
<dbReference type="OrthoDB" id="2735833at2759"/>
<feature type="transmembrane region" description="Helical" evidence="1">
    <location>
        <begin position="380"/>
        <end position="399"/>
    </location>
</feature>
<reference evidence="2 3" key="1">
    <citation type="submission" date="2015-04" db="EMBL/GenBank/DDBJ databases">
        <title>Complete genome sequence of Schizopora paradoxa KUC8140, a cosmopolitan wood degrader in East Asia.</title>
        <authorList>
            <consortium name="DOE Joint Genome Institute"/>
            <person name="Min B."/>
            <person name="Park H."/>
            <person name="Jang Y."/>
            <person name="Kim J.-J."/>
            <person name="Kim K.H."/>
            <person name="Pangilinan J."/>
            <person name="Lipzen A."/>
            <person name="Riley R."/>
            <person name="Grigoriev I.V."/>
            <person name="Spatafora J.W."/>
            <person name="Choi I.-G."/>
        </authorList>
    </citation>
    <scope>NUCLEOTIDE SEQUENCE [LARGE SCALE GENOMIC DNA]</scope>
    <source>
        <strain evidence="2 3">KUC8140</strain>
    </source>
</reference>
<keyword evidence="3" id="KW-1185">Reference proteome</keyword>
<keyword evidence="1" id="KW-0472">Membrane</keyword>
<sequence>MKVLMSSWTNDHAHPFHTKVTTSLPNRMFRMRTGSWQGLSNAIAQTSIYKWLALKHRRNLVLVLYMFAAMLPIFLARKIQPSQPLVTLALQVDLAPCFGKLDKNSITALDENMKIAIAIANLYVEGRSTSEQTWENIISIFMQNPALEIKDVPVYKTTELVKDVHSRFRLKGELVTQEAYTRFKEFIGDQDVLISTGFDTETFSKIVLAVGASVDGVSTSLKTHEYTEKSVVDIVVLRYPDIDIHYFAVYRIQLIAWSGQKEHTDSSQGARDDGINCSFYMRCFTPRLSVINSLFESTKRYVHYGGRSFRLNSENDRSRGVFCVFSKILNEVAGCILLILVLSTAEACLLVGGILKYLCDISRINEVSSVNTTHAKYFKFFFFILAVLCTVTVALPSRVA</sequence>
<proteinExistence type="predicted"/>
<organism evidence="2 3">
    <name type="scientific">Schizopora paradoxa</name>
    <dbReference type="NCBI Taxonomy" id="27342"/>
    <lineage>
        <taxon>Eukaryota</taxon>
        <taxon>Fungi</taxon>
        <taxon>Dikarya</taxon>
        <taxon>Basidiomycota</taxon>
        <taxon>Agaricomycotina</taxon>
        <taxon>Agaricomycetes</taxon>
        <taxon>Hymenochaetales</taxon>
        <taxon>Schizoporaceae</taxon>
        <taxon>Schizopora</taxon>
    </lineage>
</organism>
<dbReference type="AlphaFoldDB" id="A0A0H2R5Q9"/>
<protein>
    <submittedName>
        <fullName evidence="2">Uncharacterized protein</fullName>
    </submittedName>
</protein>
<name>A0A0H2R5Q9_9AGAM</name>
<keyword evidence="1" id="KW-1133">Transmembrane helix</keyword>
<evidence type="ECO:0000256" key="1">
    <source>
        <dbReference type="SAM" id="Phobius"/>
    </source>
</evidence>
<feature type="transmembrane region" description="Helical" evidence="1">
    <location>
        <begin position="336"/>
        <end position="359"/>
    </location>
</feature>
<dbReference type="EMBL" id="KQ086155">
    <property type="protein sequence ID" value="KLO07184.1"/>
    <property type="molecule type" value="Genomic_DNA"/>
</dbReference>
<dbReference type="InParanoid" id="A0A0H2R5Q9"/>
<evidence type="ECO:0000313" key="3">
    <source>
        <dbReference type="Proteomes" id="UP000053477"/>
    </source>
</evidence>
<feature type="transmembrane region" description="Helical" evidence="1">
    <location>
        <begin position="59"/>
        <end position="76"/>
    </location>
</feature>
<evidence type="ECO:0000313" key="2">
    <source>
        <dbReference type="EMBL" id="KLO07184.1"/>
    </source>
</evidence>
<dbReference type="Proteomes" id="UP000053477">
    <property type="component" value="Unassembled WGS sequence"/>
</dbReference>
<gene>
    <name evidence="2" type="ORF">SCHPADRAFT_659387</name>
</gene>